<dbReference type="InterPro" id="IPR039417">
    <property type="entry name" value="Peptidase_C1A_papain-like"/>
</dbReference>
<keyword evidence="2" id="KW-0865">Zymogen</keyword>
<evidence type="ECO:0000313" key="4">
    <source>
        <dbReference type="EMBL" id="CAJ1408233.1"/>
    </source>
</evidence>
<dbReference type="GO" id="GO:0008234">
    <property type="term" value="F:cysteine-type peptidase activity"/>
    <property type="evidence" value="ECO:0007669"/>
    <property type="project" value="InterPro"/>
</dbReference>
<feature type="domain" description="Peptidase C1A papain C-terminal" evidence="3">
    <location>
        <begin position="19"/>
        <end position="195"/>
    </location>
</feature>
<protein>
    <recommendedName>
        <fullName evidence="3">Peptidase C1A papain C-terminal domain-containing protein</fullName>
    </recommendedName>
</protein>
<dbReference type="InterPro" id="IPR038765">
    <property type="entry name" value="Papain-like_cys_pep_sf"/>
</dbReference>
<dbReference type="InterPro" id="IPR013128">
    <property type="entry name" value="Peptidase_C1A"/>
</dbReference>
<evidence type="ECO:0000256" key="2">
    <source>
        <dbReference type="ARBA" id="ARBA00023145"/>
    </source>
</evidence>
<evidence type="ECO:0000259" key="3">
    <source>
        <dbReference type="SMART" id="SM00645"/>
    </source>
</evidence>
<name>A0AA36NLW8_9DINO</name>
<evidence type="ECO:0000313" key="5">
    <source>
        <dbReference type="Proteomes" id="UP001178507"/>
    </source>
</evidence>
<dbReference type="PANTHER" id="PTHR12411">
    <property type="entry name" value="CYSTEINE PROTEASE FAMILY C1-RELATED"/>
    <property type="match status" value="1"/>
</dbReference>
<sequence>MPPGIFLGVGGCRHFQSPIPLGGFSPVGFQGPRSSGHSYQLGVTEFADQAPEEFASGRFGLAKSTRPWADLPYLGRDEFSGKAAPDSIDWTSKGAVSEDMDALMEAVSQQPVSVAIEADQTAFQLYKGGILTQECGKKLDHGVLLVGYGTENGVDYWKVKNSWGANWGENGYIRMKRGVPKDGECGIKDQPSYPVVKAKAALAPHGSHDF</sequence>
<reference evidence="4" key="1">
    <citation type="submission" date="2023-08" db="EMBL/GenBank/DDBJ databases">
        <authorList>
            <person name="Chen Y."/>
            <person name="Shah S."/>
            <person name="Dougan E. K."/>
            <person name="Thang M."/>
            <person name="Chan C."/>
        </authorList>
    </citation>
    <scope>NUCLEOTIDE SEQUENCE</scope>
</reference>
<evidence type="ECO:0000256" key="1">
    <source>
        <dbReference type="ARBA" id="ARBA00008455"/>
    </source>
</evidence>
<dbReference type="SMART" id="SM00645">
    <property type="entry name" value="Pept_C1"/>
    <property type="match status" value="1"/>
</dbReference>
<dbReference type="EMBL" id="CAUJNA010003709">
    <property type="protein sequence ID" value="CAJ1408233.1"/>
    <property type="molecule type" value="Genomic_DNA"/>
</dbReference>
<dbReference type="Pfam" id="PF00112">
    <property type="entry name" value="Peptidase_C1"/>
    <property type="match status" value="1"/>
</dbReference>
<dbReference type="GO" id="GO:0006508">
    <property type="term" value="P:proteolysis"/>
    <property type="evidence" value="ECO:0007669"/>
    <property type="project" value="InterPro"/>
</dbReference>
<accession>A0AA36NLW8</accession>
<dbReference type="CDD" id="cd02248">
    <property type="entry name" value="Peptidase_C1A"/>
    <property type="match status" value="1"/>
</dbReference>
<comment type="similarity">
    <text evidence="1">Belongs to the peptidase C1 family.</text>
</comment>
<dbReference type="AlphaFoldDB" id="A0AA36NLW8"/>
<dbReference type="Gene3D" id="3.90.70.10">
    <property type="entry name" value="Cysteine proteinases"/>
    <property type="match status" value="1"/>
</dbReference>
<proteinExistence type="inferred from homology"/>
<keyword evidence="5" id="KW-1185">Reference proteome</keyword>
<dbReference type="PROSITE" id="PS00639">
    <property type="entry name" value="THIOL_PROTEASE_HIS"/>
    <property type="match status" value="1"/>
</dbReference>
<organism evidence="4 5">
    <name type="scientific">Effrenium voratum</name>
    <dbReference type="NCBI Taxonomy" id="2562239"/>
    <lineage>
        <taxon>Eukaryota</taxon>
        <taxon>Sar</taxon>
        <taxon>Alveolata</taxon>
        <taxon>Dinophyceae</taxon>
        <taxon>Suessiales</taxon>
        <taxon>Symbiodiniaceae</taxon>
        <taxon>Effrenium</taxon>
    </lineage>
</organism>
<dbReference type="InterPro" id="IPR025660">
    <property type="entry name" value="Pept_his_AS"/>
</dbReference>
<dbReference type="SUPFAM" id="SSF54001">
    <property type="entry name" value="Cysteine proteinases"/>
    <property type="match status" value="1"/>
</dbReference>
<gene>
    <name evidence="4" type="ORF">EVOR1521_LOCUS29726</name>
</gene>
<comment type="caution">
    <text evidence="4">The sequence shown here is derived from an EMBL/GenBank/DDBJ whole genome shotgun (WGS) entry which is preliminary data.</text>
</comment>
<dbReference type="Proteomes" id="UP001178507">
    <property type="component" value="Unassembled WGS sequence"/>
</dbReference>
<dbReference type="InterPro" id="IPR000668">
    <property type="entry name" value="Peptidase_C1A_C"/>
</dbReference>